<evidence type="ECO:0000313" key="3">
    <source>
        <dbReference type="EMBL" id="MCM5679707.1"/>
    </source>
</evidence>
<accession>A0ABT0YLU8</accession>
<comment type="similarity">
    <text evidence="1 2">Belongs to the cytochrome P450 family.</text>
</comment>
<dbReference type="PROSITE" id="PS00086">
    <property type="entry name" value="CYTOCHROME_P450"/>
    <property type="match status" value="1"/>
</dbReference>
<keyword evidence="4" id="KW-1185">Reference proteome</keyword>
<keyword evidence="2" id="KW-0408">Iron</keyword>
<dbReference type="Pfam" id="PF00067">
    <property type="entry name" value="p450"/>
    <property type="match status" value="1"/>
</dbReference>
<dbReference type="RefSeq" id="WP_251777905.1">
    <property type="nucleotide sequence ID" value="NZ_JAMKFE010000004.1"/>
</dbReference>
<sequence length="379" mass="39650">MNDISDPVQAATAPDPYPYYTALRAAGPLYYDERLKLWVAAGSAAVCAVLQHPALFVRPAAEPVPRAIADTAAGAVFGGLARMNDGAAHQAARRALQGRLAEIDTLRLTQCTREHAARCRPANAPALDAWVVQVPLLAMAESLGVPQPVRQEVVALVQDFVACLSPLSSPQRLALAAEAAQALVERFGAGIGSWAGQVPGGLPAGVWVANLVGLLSQTCDATAGLLGNAVVALAREPGAWAAVSAEPALLRDVVDEVARHDPAIQNTRRYAHAQGAEILGRHIEPGQAVLVLLAAANRDAAVNPQPDAFQLGRIGRRHHGFGAGVHQCPGQALAAAIAESALCALTQADIDAARGFLRRPVYRASVNARVPQFHPQETP</sequence>
<protein>
    <submittedName>
        <fullName evidence="3">Cytochrome P450</fullName>
    </submittedName>
</protein>
<dbReference type="PRINTS" id="PR00359">
    <property type="entry name" value="BP450"/>
</dbReference>
<keyword evidence="2" id="KW-0503">Monooxygenase</keyword>
<dbReference type="CDD" id="cd11036">
    <property type="entry name" value="AknT-like"/>
    <property type="match status" value="1"/>
</dbReference>
<dbReference type="InterPro" id="IPR002397">
    <property type="entry name" value="Cyt_P450_B"/>
</dbReference>
<dbReference type="PANTHER" id="PTHR46696">
    <property type="entry name" value="P450, PUTATIVE (EUROFUNG)-RELATED"/>
    <property type="match status" value="1"/>
</dbReference>
<dbReference type="Gene3D" id="1.10.630.10">
    <property type="entry name" value="Cytochrome P450"/>
    <property type="match status" value="1"/>
</dbReference>
<comment type="caution">
    <text evidence="3">The sequence shown here is derived from an EMBL/GenBank/DDBJ whole genome shotgun (WGS) entry which is preliminary data.</text>
</comment>
<dbReference type="InterPro" id="IPR001128">
    <property type="entry name" value="Cyt_P450"/>
</dbReference>
<dbReference type="InterPro" id="IPR036396">
    <property type="entry name" value="Cyt_P450_sf"/>
</dbReference>
<evidence type="ECO:0000256" key="1">
    <source>
        <dbReference type="ARBA" id="ARBA00010617"/>
    </source>
</evidence>
<organism evidence="3 4">
    <name type="scientific">Caldimonas mangrovi</name>
    <dbReference type="NCBI Taxonomy" id="2944811"/>
    <lineage>
        <taxon>Bacteria</taxon>
        <taxon>Pseudomonadati</taxon>
        <taxon>Pseudomonadota</taxon>
        <taxon>Betaproteobacteria</taxon>
        <taxon>Burkholderiales</taxon>
        <taxon>Sphaerotilaceae</taxon>
        <taxon>Caldimonas</taxon>
    </lineage>
</organism>
<dbReference type="InterPro" id="IPR017972">
    <property type="entry name" value="Cyt_P450_CS"/>
</dbReference>
<proteinExistence type="inferred from homology"/>
<keyword evidence="2" id="KW-0479">Metal-binding</keyword>
<dbReference type="EMBL" id="JAMKFE010000004">
    <property type="protein sequence ID" value="MCM5679707.1"/>
    <property type="molecule type" value="Genomic_DNA"/>
</dbReference>
<keyword evidence="2" id="KW-0560">Oxidoreductase</keyword>
<name>A0ABT0YLU8_9BURK</name>
<gene>
    <name evidence="3" type="ORF">M8A51_09185</name>
</gene>
<dbReference type="PANTHER" id="PTHR46696:SF1">
    <property type="entry name" value="CYTOCHROME P450 YJIB-RELATED"/>
    <property type="match status" value="1"/>
</dbReference>
<evidence type="ECO:0000256" key="2">
    <source>
        <dbReference type="RuleBase" id="RU000461"/>
    </source>
</evidence>
<evidence type="ECO:0000313" key="4">
    <source>
        <dbReference type="Proteomes" id="UP001165541"/>
    </source>
</evidence>
<dbReference type="SUPFAM" id="SSF48264">
    <property type="entry name" value="Cytochrome P450"/>
    <property type="match status" value="1"/>
</dbReference>
<reference evidence="3" key="1">
    <citation type="submission" date="2022-05" db="EMBL/GenBank/DDBJ databases">
        <title>Schlegelella sp. nov., isolated from mangrove soil.</title>
        <authorList>
            <person name="Liu Y."/>
            <person name="Ge X."/>
            <person name="Liu W."/>
        </authorList>
    </citation>
    <scope>NUCLEOTIDE SEQUENCE</scope>
    <source>
        <strain evidence="3">S2-27</strain>
    </source>
</reference>
<keyword evidence="2" id="KW-0349">Heme</keyword>
<dbReference type="Proteomes" id="UP001165541">
    <property type="component" value="Unassembled WGS sequence"/>
</dbReference>